<evidence type="ECO:0000256" key="6">
    <source>
        <dbReference type="ARBA" id="ARBA00022741"/>
    </source>
</evidence>
<keyword evidence="9" id="KW-0289">Folate biosynthesis</keyword>
<evidence type="ECO:0000256" key="3">
    <source>
        <dbReference type="ARBA" id="ARBA00013253"/>
    </source>
</evidence>
<keyword evidence="6" id="KW-0547">Nucleotide-binding</keyword>
<evidence type="ECO:0000256" key="12">
    <source>
        <dbReference type="ARBA" id="ARBA00033413"/>
    </source>
</evidence>
<evidence type="ECO:0000313" key="15">
    <source>
        <dbReference type="Proteomes" id="UP000639419"/>
    </source>
</evidence>
<dbReference type="Proteomes" id="UP000639419">
    <property type="component" value="Unassembled WGS sequence"/>
</dbReference>
<accession>A0ABX2L5Z9</accession>
<dbReference type="Pfam" id="PF01288">
    <property type="entry name" value="HPPK"/>
    <property type="match status" value="1"/>
</dbReference>
<evidence type="ECO:0000256" key="9">
    <source>
        <dbReference type="ARBA" id="ARBA00022909"/>
    </source>
</evidence>
<dbReference type="EMBL" id="WHOR01000272">
    <property type="protein sequence ID" value="NUB22352.1"/>
    <property type="molecule type" value="Genomic_DNA"/>
</dbReference>
<sequence length="275" mass="29658">MIAFYERSNENSVKISPPIFSCGKAYRNSFIFRPWNDQPATIRYHCFSPAFHILPMHIPTNGTLMDALIPVPSAPPPPAGYILGIGTNMEPDRNAARIAARLADLFGSVLISRFYRTDPVGMSSAHPFVNYCAYVPSALEPACCKRLCVEIELALGRDRAHPCCKTRDRPADIDLIGRVSRPIAADGLSVLRPDAYLAAPFAEIVALLTGRVVPPPRGELCAAAMPGCRSGSPRLGETPAAVHRDDGAGLVVVLKDGLHRHADGLDPALLAEQSL</sequence>
<dbReference type="EC" id="2.7.6.3" evidence="3"/>
<evidence type="ECO:0000256" key="8">
    <source>
        <dbReference type="ARBA" id="ARBA00022840"/>
    </source>
</evidence>
<dbReference type="InterPro" id="IPR035907">
    <property type="entry name" value="Hppk_sf"/>
</dbReference>
<organism evidence="14 15">
    <name type="scientific">Azospirillum formosense</name>
    <dbReference type="NCBI Taxonomy" id="861533"/>
    <lineage>
        <taxon>Bacteria</taxon>
        <taxon>Pseudomonadati</taxon>
        <taxon>Pseudomonadota</taxon>
        <taxon>Alphaproteobacteria</taxon>
        <taxon>Rhodospirillales</taxon>
        <taxon>Azospirillaceae</taxon>
        <taxon>Azospirillum</taxon>
    </lineage>
</organism>
<evidence type="ECO:0000256" key="1">
    <source>
        <dbReference type="ARBA" id="ARBA00005051"/>
    </source>
</evidence>
<dbReference type="SUPFAM" id="SSF55083">
    <property type="entry name" value="6-hydroxymethyl-7,8-dihydropterin pyrophosphokinase, HPPK"/>
    <property type="match status" value="1"/>
</dbReference>
<dbReference type="PANTHER" id="PTHR43071">
    <property type="entry name" value="2-AMINO-4-HYDROXY-6-HYDROXYMETHYLDIHYDROPTERIDINE PYROPHOSPHOKINASE"/>
    <property type="match status" value="1"/>
</dbReference>
<comment type="caution">
    <text evidence="14">The sequence shown here is derived from an EMBL/GenBank/DDBJ whole genome shotgun (WGS) entry which is preliminary data.</text>
</comment>
<feature type="domain" description="7,8-dihydro-6-hydroxymethylpterin-pyrophosphokinase" evidence="13">
    <location>
        <begin position="83"/>
        <end position="177"/>
    </location>
</feature>
<comment type="similarity">
    <text evidence="2">Belongs to the HPPK family.</text>
</comment>
<keyword evidence="15" id="KW-1185">Reference proteome</keyword>
<name>A0ABX2L5Z9_9PROT</name>
<comment type="pathway">
    <text evidence="1">Cofactor biosynthesis; tetrahydrofolate biosynthesis; 2-amino-4-hydroxy-6-hydroxymethyl-7,8-dihydropteridine diphosphate from 7,8-dihydroneopterin triphosphate: step 4/4.</text>
</comment>
<proteinExistence type="inferred from homology"/>
<reference evidence="14 15" key="1">
    <citation type="submission" date="2019-10" db="EMBL/GenBank/DDBJ databases">
        <title>Genome sequence of Azospirillum formosense CC-Nfb-7.</title>
        <authorList>
            <person name="Ambrosini A."/>
            <person name="Sant'Anna F.H."/>
            <person name="Cassan F.D."/>
            <person name="Souza E.M."/>
            <person name="Passaglia L.M.P."/>
        </authorList>
    </citation>
    <scope>NUCLEOTIDE SEQUENCE [LARGE SCALE GENOMIC DNA]</scope>
    <source>
        <strain evidence="14 15">CC-NFb-7</strain>
    </source>
</reference>
<dbReference type="PANTHER" id="PTHR43071:SF1">
    <property type="entry name" value="2-AMINO-4-HYDROXY-6-HYDROXYMETHYLDIHYDROPTERIDINE PYROPHOSPHOKINASE"/>
    <property type="match status" value="1"/>
</dbReference>
<dbReference type="InterPro" id="IPR000550">
    <property type="entry name" value="Hppk"/>
</dbReference>
<evidence type="ECO:0000256" key="4">
    <source>
        <dbReference type="ARBA" id="ARBA00016218"/>
    </source>
</evidence>
<keyword evidence="8" id="KW-0067">ATP-binding</keyword>
<protein>
    <recommendedName>
        <fullName evidence="4">2-amino-4-hydroxy-6-hydroxymethyldihydropteridine pyrophosphokinase</fullName>
        <ecNumber evidence="3">2.7.6.3</ecNumber>
    </recommendedName>
    <alternativeName>
        <fullName evidence="11">6-hydroxymethyl-7,8-dihydropterin pyrophosphokinase</fullName>
    </alternativeName>
    <alternativeName>
        <fullName evidence="12">7,8-dihydro-6-hydroxymethylpterin-pyrophosphokinase</fullName>
    </alternativeName>
</protein>
<keyword evidence="7" id="KW-0418">Kinase</keyword>
<evidence type="ECO:0000256" key="10">
    <source>
        <dbReference type="ARBA" id="ARBA00029409"/>
    </source>
</evidence>
<keyword evidence="5" id="KW-0808">Transferase</keyword>
<evidence type="ECO:0000256" key="2">
    <source>
        <dbReference type="ARBA" id="ARBA00005810"/>
    </source>
</evidence>
<comment type="function">
    <text evidence="10">Catalyzes the transfer of pyrophosphate from adenosine triphosphate (ATP) to 6-hydroxymethyl-7,8-dihydropterin, an enzymatic step in folate biosynthesis pathway.</text>
</comment>
<dbReference type="Gene3D" id="3.30.70.560">
    <property type="entry name" value="7,8-Dihydro-6-hydroxymethylpterin-pyrophosphokinase HPPK"/>
    <property type="match status" value="1"/>
</dbReference>
<evidence type="ECO:0000259" key="13">
    <source>
        <dbReference type="Pfam" id="PF01288"/>
    </source>
</evidence>
<evidence type="ECO:0000256" key="11">
    <source>
        <dbReference type="ARBA" id="ARBA00029766"/>
    </source>
</evidence>
<evidence type="ECO:0000256" key="7">
    <source>
        <dbReference type="ARBA" id="ARBA00022777"/>
    </source>
</evidence>
<evidence type="ECO:0000313" key="14">
    <source>
        <dbReference type="EMBL" id="NUB22352.1"/>
    </source>
</evidence>
<gene>
    <name evidence="14" type="ORF">GBZ26_24605</name>
</gene>
<evidence type="ECO:0000256" key="5">
    <source>
        <dbReference type="ARBA" id="ARBA00022679"/>
    </source>
</evidence>